<proteinExistence type="predicted"/>
<dbReference type="GO" id="GO:0006189">
    <property type="term" value="P:'de novo' IMP biosynthetic process"/>
    <property type="evidence" value="ECO:0007669"/>
    <property type="project" value="TreeGrafter"/>
</dbReference>
<dbReference type="PANTHER" id="PTHR11692:SF0">
    <property type="entry name" value="BIFUNCTIONAL PURINE BIOSYNTHESIS PROTEIN ATIC"/>
    <property type="match status" value="1"/>
</dbReference>
<dbReference type="GO" id="GO:0005829">
    <property type="term" value="C:cytosol"/>
    <property type="evidence" value="ECO:0007669"/>
    <property type="project" value="TreeGrafter"/>
</dbReference>
<evidence type="ECO:0000313" key="2">
    <source>
        <dbReference type="Proteomes" id="UP000886523"/>
    </source>
</evidence>
<name>A0A9P6AVI0_9AGAM</name>
<dbReference type="GO" id="GO:0003937">
    <property type="term" value="F:IMP cyclohydrolase activity"/>
    <property type="evidence" value="ECO:0007669"/>
    <property type="project" value="InterPro"/>
</dbReference>
<evidence type="ECO:0000313" key="1">
    <source>
        <dbReference type="EMBL" id="KAF9512682.1"/>
    </source>
</evidence>
<dbReference type="GO" id="GO:0004643">
    <property type="term" value="F:phosphoribosylaminoimidazolecarboxamide formyltransferase activity"/>
    <property type="evidence" value="ECO:0007669"/>
    <property type="project" value="InterPro"/>
</dbReference>
<dbReference type="AlphaFoldDB" id="A0A9P6AVI0"/>
<reference evidence="1" key="1">
    <citation type="journal article" date="2020" name="Nat. Commun.">
        <title>Large-scale genome sequencing of mycorrhizal fungi provides insights into the early evolution of symbiotic traits.</title>
        <authorList>
            <person name="Miyauchi S."/>
            <person name="Kiss E."/>
            <person name="Kuo A."/>
            <person name="Drula E."/>
            <person name="Kohler A."/>
            <person name="Sanchez-Garcia M."/>
            <person name="Morin E."/>
            <person name="Andreopoulos B."/>
            <person name="Barry K.W."/>
            <person name="Bonito G."/>
            <person name="Buee M."/>
            <person name="Carver A."/>
            <person name="Chen C."/>
            <person name="Cichocki N."/>
            <person name="Clum A."/>
            <person name="Culley D."/>
            <person name="Crous P.W."/>
            <person name="Fauchery L."/>
            <person name="Girlanda M."/>
            <person name="Hayes R.D."/>
            <person name="Keri Z."/>
            <person name="LaButti K."/>
            <person name="Lipzen A."/>
            <person name="Lombard V."/>
            <person name="Magnuson J."/>
            <person name="Maillard F."/>
            <person name="Murat C."/>
            <person name="Nolan M."/>
            <person name="Ohm R.A."/>
            <person name="Pangilinan J."/>
            <person name="Pereira M.F."/>
            <person name="Perotto S."/>
            <person name="Peter M."/>
            <person name="Pfister S."/>
            <person name="Riley R."/>
            <person name="Sitrit Y."/>
            <person name="Stielow J.B."/>
            <person name="Szollosi G."/>
            <person name="Zifcakova L."/>
            <person name="Stursova M."/>
            <person name="Spatafora J.W."/>
            <person name="Tedersoo L."/>
            <person name="Vaario L.M."/>
            <person name="Yamada A."/>
            <person name="Yan M."/>
            <person name="Wang P."/>
            <person name="Xu J."/>
            <person name="Bruns T."/>
            <person name="Baldrian P."/>
            <person name="Vilgalys R."/>
            <person name="Dunand C."/>
            <person name="Henrissat B."/>
            <person name="Grigoriev I.V."/>
            <person name="Hibbett D."/>
            <person name="Nagy L.G."/>
            <person name="Martin F.M."/>
        </authorList>
    </citation>
    <scope>NUCLEOTIDE SEQUENCE</scope>
    <source>
        <strain evidence="1">UP504</strain>
    </source>
</reference>
<dbReference type="EMBL" id="MU128983">
    <property type="protein sequence ID" value="KAF9512682.1"/>
    <property type="molecule type" value="Genomic_DNA"/>
</dbReference>
<dbReference type="InterPro" id="IPR016193">
    <property type="entry name" value="Cytidine_deaminase-like"/>
</dbReference>
<dbReference type="InterPro" id="IPR024051">
    <property type="entry name" value="AICAR_Tfase_dup_dom_sf"/>
</dbReference>
<gene>
    <name evidence="1" type="ORF">BS47DRAFT_1486102</name>
</gene>
<dbReference type="Proteomes" id="UP000886523">
    <property type="component" value="Unassembled WGS sequence"/>
</dbReference>
<sequence length="161" mass="17252">MRASASKFALSSPTSIDINSEASASIRIAGVDYAVGQIRHAWLSYPIFMQLFLHASDGSEYLADPIQQLMLGYGANPHQKPAQAFVKYSELPFRVLAGSPGYINLLEALSSYAPRQGPRRGTLPLAAGASFKHVSPADAAVGLELNDVEKKSTVAMVSKRS</sequence>
<protein>
    <submittedName>
        <fullName evidence="1">Uncharacterized protein</fullName>
    </submittedName>
</protein>
<keyword evidence="2" id="KW-1185">Reference proteome</keyword>
<accession>A0A9P6AVI0</accession>
<dbReference type="OrthoDB" id="6017153at2759"/>
<organism evidence="1 2">
    <name type="scientific">Hydnum rufescens UP504</name>
    <dbReference type="NCBI Taxonomy" id="1448309"/>
    <lineage>
        <taxon>Eukaryota</taxon>
        <taxon>Fungi</taxon>
        <taxon>Dikarya</taxon>
        <taxon>Basidiomycota</taxon>
        <taxon>Agaricomycotina</taxon>
        <taxon>Agaricomycetes</taxon>
        <taxon>Cantharellales</taxon>
        <taxon>Hydnaceae</taxon>
        <taxon>Hydnum</taxon>
    </lineage>
</organism>
<comment type="caution">
    <text evidence="1">The sequence shown here is derived from an EMBL/GenBank/DDBJ whole genome shotgun (WGS) entry which is preliminary data.</text>
</comment>
<dbReference type="Gene3D" id="3.40.140.20">
    <property type="match status" value="1"/>
</dbReference>
<dbReference type="PANTHER" id="PTHR11692">
    <property type="entry name" value="BIFUNCTIONAL PURINE BIOSYNTHESIS PROTEIN PURH"/>
    <property type="match status" value="1"/>
</dbReference>
<dbReference type="InterPro" id="IPR002695">
    <property type="entry name" value="PurH-like"/>
</dbReference>
<dbReference type="SUPFAM" id="SSF53927">
    <property type="entry name" value="Cytidine deaminase-like"/>
    <property type="match status" value="1"/>
</dbReference>